<dbReference type="AlphaFoldDB" id="A0A0D2F9U9"/>
<sequence length="124" mass="13753">MAAIKNTTIEVENWSLDEIEAATALLFLVNDGRFQEEQAGSTLLRLSCGQSSLAVELGSDVGREREVAGFPKDLGNDNSNGVKNDVAPIMQRLSRRTVKKFRGEGFEMGLRPYKRPFFELVMGN</sequence>
<gene>
    <name evidence="1" type="ORF">PV04_08663</name>
</gene>
<dbReference type="EMBL" id="KN846961">
    <property type="protein sequence ID" value="KIW63680.1"/>
    <property type="molecule type" value="Genomic_DNA"/>
</dbReference>
<evidence type="ECO:0000313" key="2">
    <source>
        <dbReference type="Proteomes" id="UP000054266"/>
    </source>
</evidence>
<protein>
    <submittedName>
        <fullName evidence="1">Uncharacterized protein</fullName>
    </submittedName>
</protein>
<name>A0A0D2F9U9_9EURO</name>
<evidence type="ECO:0000313" key="1">
    <source>
        <dbReference type="EMBL" id="KIW63680.1"/>
    </source>
</evidence>
<keyword evidence="2" id="KW-1185">Reference proteome</keyword>
<reference evidence="1 2" key="1">
    <citation type="submission" date="2015-01" db="EMBL/GenBank/DDBJ databases">
        <title>The Genome Sequence of Capronia semiimmersa CBS27337.</title>
        <authorList>
            <consortium name="The Broad Institute Genomics Platform"/>
            <person name="Cuomo C."/>
            <person name="de Hoog S."/>
            <person name="Gorbushina A."/>
            <person name="Stielow B."/>
            <person name="Teixiera M."/>
            <person name="Abouelleil A."/>
            <person name="Chapman S.B."/>
            <person name="Priest M."/>
            <person name="Young S.K."/>
            <person name="Wortman J."/>
            <person name="Nusbaum C."/>
            <person name="Birren B."/>
        </authorList>
    </citation>
    <scope>NUCLEOTIDE SEQUENCE [LARGE SCALE GENOMIC DNA]</scope>
    <source>
        <strain evidence="1 2">CBS 27337</strain>
    </source>
</reference>
<proteinExistence type="predicted"/>
<accession>A0A0D2F9U9</accession>
<dbReference type="Proteomes" id="UP000054266">
    <property type="component" value="Unassembled WGS sequence"/>
</dbReference>
<dbReference type="HOGENOM" id="CLU_2003635_0_0_1"/>
<organism evidence="1 2">
    <name type="scientific">Phialophora macrospora</name>
    <dbReference type="NCBI Taxonomy" id="1851006"/>
    <lineage>
        <taxon>Eukaryota</taxon>
        <taxon>Fungi</taxon>
        <taxon>Dikarya</taxon>
        <taxon>Ascomycota</taxon>
        <taxon>Pezizomycotina</taxon>
        <taxon>Eurotiomycetes</taxon>
        <taxon>Chaetothyriomycetidae</taxon>
        <taxon>Chaetothyriales</taxon>
        <taxon>Herpotrichiellaceae</taxon>
        <taxon>Phialophora</taxon>
    </lineage>
</organism>